<accession>A0A9W6J2N6</accession>
<dbReference type="Gene3D" id="3.30.420.10">
    <property type="entry name" value="Ribonuclease H-like superfamily/Ribonuclease H"/>
    <property type="match status" value="1"/>
</dbReference>
<dbReference type="Proteomes" id="UP001143372">
    <property type="component" value="Unassembled WGS sequence"/>
</dbReference>
<organism evidence="1 2">
    <name type="scientific">Hansschlegelia plantiphila</name>
    <dbReference type="NCBI Taxonomy" id="374655"/>
    <lineage>
        <taxon>Bacteria</taxon>
        <taxon>Pseudomonadati</taxon>
        <taxon>Pseudomonadota</taxon>
        <taxon>Alphaproteobacteria</taxon>
        <taxon>Hyphomicrobiales</taxon>
        <taxon>Methylopilaceae</taxon>
        <taxon>Hansschlegelia</taxon>
    </lineage>
</organism>
<reference evidence="1" key="1">
    <citation type="journal article" date="2014" name="Int. J. Syst. Evol. Microbiol.">
        <title>Complete genome sequence of Corynebacterium casei LMG S-19264T (=DSM 44701T), isolated from a smear-ripened cheese.</title>
        <authorList>
            <consortium name="US DOE Joint Genome Institute (JGI-PGF)"/>
            <person name="Walter F."/>
            <person name="Albersmeier A."/>
            <person name="Kalinowski J."/>
            <person name="Ruckert C."/>
        </authorList>
    </citation>
    <scope>NUCLEOTIDE SEQUENCE</scope>
    <source>
        <strain evidence="1">VKM B-2347</strain>
    </source>
</reference>
<dbReference type="SUPFAM" id="SSF53098">
    <property type="entry name" value="Ribonuclease H-like"/>
    <property type="match status" value="1"/>
</dbReference>
<keyword evidence="2" id="KW-1185">Reference proteome</keyword>
<dbReference type="AlphaFoldDB" id="A0A9W6J2N6"/>
<evidence type="ECO:0000313" key="2">
    <source>
        <dbReference type="Proteomes" id="UP001143372"/>
    </source>
</evidence>
<reference evidence="1" key="2">
    <citation type="submission" date="2023-01" db="EMBL/GenBank/DDBJ databases">
        <authorList>
            <person name="Sun Q."/>
            <person name="Evtushenko L."/>
        </authorList>
    </citation>
    <scope>NUCLEOTIDE SEQUENCE</scope>
    <source>
        <strain evidence="1">VKM B-2347</strain>
    </source>
</reference>
<protein>
    <recommendedName>
        <fullName evidence="3">Holliday junction resolvase RuvC</fullName>
    </recommendedName>
</protein>
<name>A0A9W6J2N6_9HYPH</name>
<gene>
    <name evidence="1" type="ORF">GCM10008179_28400</name>
</gene>
<comment type="caution">
    <text evidence="1">The sequence shown here is derived from an EMBL/GenBank/DDBJ whole genome shotgun (WGS) entry which is preliminary data.</text>
</comment>
<evidence type="ECO:0000313" key="1">
    <source>
        <dbReference type="EMBL" id="GLK69202.1"/>
    </source>
</evidence>
<sequence length="211" mass="23271">MLLAGFDISSVAIGWSLMDRQGKVVACGTFKPAGIDVWGRLGSFAAWLDRFLREHKPRAVAIEEPLRSDASRTERSTITDRNGRSIMKERSVSITPLTTARALYGFAGVARMICSLQGLPCREVNQRAWRKDFIGVAQAPREIPAKQRTHWLKATAFAQAQRIGAKPDSHDASDAVGVCSWLYGEILRSARAARSTPARHTVESMFRSAAE</sequence>
<proteinExistence type="predicted"/>
<dbReference type="GO" id="GO:0003676">
    <property type="term" value="F:nucleic acid binding"/>
    <property type="evidence" value="ECO:0007669"/>
    <property type="project" value="InterPro"/>
</dbReference>
<evidence type="ECO:0008006" key="3">
    <source>
        <dbReference type="Google" id="ProtNLM"/>
    </source>
</evidence>
<dbReference type="EMBL" id="BSFI01000021">
    <property type="protein sequence ID" value="GLK69202.1"/>
    <property type="molecule type" value="Genomic_DNA"/>
</dbReference>
<dbReference type="InterPro" id="IPR012337">
    <property type="entry name" value="RNaseH-like_sf"/>
</dbReference>
<dbReference type="InterPro" id="IPR036397">
    <property type="entry name" value="RNaseH_sf"/>
</dbReference>